<sequence length="230" mass="24446">MRRSAVWLFLLAAFAGLALLLARRPGAGGLSDGDMAALLVKLGLIALLSGAVMTLFRDRFAQAVQWVLIWAVIGLVLVAGYTYRFEMKDAGERMLAELMPGRVAARGKTVEIARGRAGDFQVAAKVNGAPVPMVLDTGASAVVLTHEAAKAAGLPLDFIKYNVNVDTANGRAQAAAVTLDRITVGGIVERSVPALIAPPGQLKVSLLGMTFLDRLESWEVRGGKLMMRTF</sequence>
<keyword evidence="2" id="KW-0645">Protease</keyword>
<dbReference type="InterPro" id="IPR021109">
    <property type="entry name" value="Peptidase_aspartic_dom_sf"/>
</dbReference>
<dbReference type="Gene3D" id="2.40.70.10">
    <property type="entry name" value="Acid Proteases"/>
    <property type="match status" value="1"/>
</dbReference>
<dbReference type="SUPFAM" id="SSF50630">
    <property type="entry name" value="Acid proteases"/>
    <property type="match status" value="1"/>
</dbReference>
<organism evidence="2 5">
    <name type="scientific">Rhodoplanes serenus</name>
    <dbReference type="NCBI Taxonomy" id="200615"/>
    <lineage>
        <taxon>Bacteria</taxon>
        <taxon>Pseudomonadati</taxon>
        <taxon>Pseudomonadota</taxon>
        <taxon>Alphaproteobacteria</taxon>
        <taxon>Hyphomicrobiales</taxon>
        <taxon>Nitrobacteraceae</taxon>
        <taxon>Rhodoplanes</taxon>
    </lineage>
</organism>
<dbReference type="InterPro" id="IPR034122">
    <property type="entry name" value="Retropepsin-like_bacterial"/>
</dbReference>
<evidence type="ECO:0000313" key="2">
    <source>
        <dbReference type="EMBL" id="MTW15239.1"/>
    </source>
</evidence>
<name>A0A327KGG9_9BRAD</name>
<keyword evidence="1" id="KW-0812">Transmembrane</keyword>
<proteinExistence type="predicted"/>
<evidence type="ECO:0000313" key="5">
    <source>
        <dbReference type="Proteomes" id="UP000438991"/>
    </source>
</evidence>
<dbReference type="Proteomes" id="UP000289200">
    <property type="component" value="Unassembled WGS sequence"/>
</dbReference>
<dbReference type="AlphaFoldDB" id="A0A327KGG9"/>
<keyword evidence="2" id="KW-0378">Hydrolase</keyword>
<evidence type="ECO:0000256" key="1">
    <source>
        <dbReference type="SAM" id="Phobius"/>
    </source>
</evidence>
<dbReference type="Pfam" id="PF13975">
    <property type="entry name" value="gag-asp_proteas"/>
    <property type="match status" value="1"/>
</dbReference>
<evidence type="ECO:0000313" key="3">
    <source>
        <dbReference type="EMBL" id="VCU10301.1"/>
    </source>
</evidence>
<dbReference type="EMBL" id="UWOC01000166">
    <property type="protein sequence ID" value="VCU10301.1"/>
    <property type="molecule type" value="Genomic_DNA"/>
</dbReference>
<keyword evidence="1" id="KW-1133">Transmembrane helix</keyword>
<comment type="caution">
    <text evidence="2">The sequence shown here is derived from an EMBL/GenBank/DDBJ whole genome shotgun (WGS) entry which is preliminary data.</text>
</comment>
<reference evidence="2 5" key="3">
    <citation type="submission" date="2019-11" db="EMBL/GenBank/DDBJ databases">
        <title>Whole-genome sequence of Rhodoplanes serenus DSM 18633, type strain.</title>
        <authorList>
            <person name="Kyndt J.A."/>
            <person name="Meyer T.E."/>
        </authorList>
    </citation>
    <scope>NUCLEOTIDE SEQUENCE [LARGE SCALE GENOMIC DNA]</scope>
    <source>
        <strain evidence="2 5">DSM 18633</strain>
    </source>
</reference>
<dbReference type="InterPro" id="IPR011969">
    <property type="entry name" value="Clan_AA_Asp_peptidase_C"/>
</dbReference>
<dbReference type="EC" id="3.4.23.-" evidence="2"/>
<dbReference type="CDD" id="cd05483">
    <property type="entry name" value="retropepsin_like_bacteria"/>
    <property type="match status" value="1"/>
</dbReference>
<dbReference type="OrthoDB" id="7595324at2"/>
<accession>A0A327KGG9</accession>
<keyword evidence="1" id="KW-0472">Membrane</keyword>
<dbReference type="InterPro" id="IPR001969">
    <property type="entry name" value="Aspartic_peptidase_AS"/>
</dbReference>
<dbReference type="NCBIfam" id="TIGR02281">
    <property type="entry name" value="clan_AA_DTGA"/>
    <property type="match status" value="1"/>
</dbReference>
<evidence type="ECO:0000313" key="4">
    <source>
        <dbReference type="Proteomes" id="UP000289200"/>
    </source>
</evidence>
<feature type="transmembrane region" description="Helical" evidence="1">
    <location>
        <begin position="38"/>
        <end position="56"/>
    </location>
</feature>
<dbReference type="PROSITE" id="PS00141">
    <property type="entry name" value="ASP_PROTEASE"/>
    <property type="match status" value="1"/>
</dbReference>
<dbReference type="GO" id="GO:0004190">
    <property type="term" value="F:aspartic-type endopeptidase activity"/>
    <property type="evidence" value="ECO:0007669"/>
    <property type="project" value="InterPro"/>
</dbReference>
<dbReference type="RefSeq" id="WP_111383243.1">
    <property type="nucleotide sequence ID" value="NZ_NPEW01000002.1"/>
</dbReference>
<feature type="transmembrane region" description="Helical" evidence="1">
    <location>
        <begin position="63"/>
        <end position="83"/>
    </location>
</feature>
<reference evidence="3" key="2">
    <citation type="submission" date="2018-10" db="EMBL/GenBank/DDBJ databases">
        <authorList>
            <person name="Peiro R."/>
            <person name="Begona"/>
            <person name="Cbmso G."/>
            <person name="Lopez M."/>
            <person name="Gonzalez S."/>
            <person name="Sacristan E."/>
            <person name="Castillo E."/>
        </authorList>
    </citation>
    <scope>NUCLEOTIDE SEQUENCE</scope>
    <source>
        <strain evidence="3">Rhod_genome</strain>
    </source>
</reference>
<reference evidence="4" key="1">
    <citation type="submission" date="2018-10" db="EMBL/GenBank/DDBJ databases">
        <authorList>
            <person name="Peiro R."/>
            <person name="Begona"/>
            <person name="Cbmso G."/>
            <person name="Lopez M."/>
            <person name="Gonzalez S."/>
            <person name="Sacristan E."/>
            <person name="Castillo E."/>
        </authorList>
    </citation>
    <scope>NUCLEOTIDE SEQUENCE [LARGE SCALE GENOMIC DNA]</scope>
</reference>
<protein>
    <submittedName>
        <fullName evidence="2">TIGR02281 family clan AA aspartic protease</fullName>
        <ecNumber evidence="2">3.4.23.-</ecNumber>
    </submittedName>
</protein>
<dbReference type="EMBL" id="WNKV01000002">
    <property type="protein sequence ID" value="MTW15239.1"/>
    <property type="molecule type" value="Genomic_DNA"/>
</dbReference>
<dbReference type="Proteomes" id="UP000438991">
    <property type="component" value="Unassembled WGS sequence"/>
</dbReference>
<keyword evidence="4" id="KW-1185">Reference proteome</keyword>
<gene>
    <name evidence="2" type="ORF">GJ689_03345</name>
    <name evidence="3" type="ORF">RHODGE_RHODGE_03489</name>
</gene>
<dbReference type="GO" id="GO:0006508">
    <property type="term" value="P:proteolysis"/>
    <property type="evidence" value="ECO:0007669"/>
    <property type="project" value="UniProtKB-KW"/>
</dbReference>